<organism evidence="2 3">
    <name type="scientific">Thiohalomonas denitrificans</name>
    <dbReference type="NCBI Taxonomy" id="415747"/>
    <lineage>
        <taxon>Bacteria</taxon>
        <taxon>Pseudomonadati</taxon>
        <taxon>Pseudomonadota</taxon>
        <taxon>Gammaproteobacteria</taxon>
        <taxon>Thiohalomonadales</taxon>
        <taxon>Thiohalomonadaceae</taxon>
        <taxon>Thiohalomonas</taxon>
    </lineage>
</organism>
<feature type="signal peptide" evidence="1">
    <location>
        <begin position="1"/>
        <end position="23"/>
    </location>
</feature>
<evidence type="ECO:0000313" key="2">
    <source>
        <dbReference type="EMBL" id="SCZ54866.1"/>
    </source>
</evidence>
<accession>A0A1G5PZX7</accession>
<gene>
    <name evidence="2" type="ORF">SAMN03097708_01037</name>
</gene>
<dbReference type="EMBL" id="FMWD01000003">
    <property type="protein sequence ID" value="SCZ54866.1"/>
    <property type="molecule type" value="Genomic_DNA"/>
</dbReference>
<sequence length="480" mass="53202">MWKKSVLALAGGVLATFAANVYAVNWIMIQGTEPPNSKPRFFGAAALTYSNFVGCDRLSGMAKPDGTPDGDLNAGPGLNNGYYVNNCRVGPELENKDSGFNLNALVLGSRGPITDKTNYFITTQFGSNAATYLPMNTDRERIGTLTDASVTFNHIPRARLKVGLFKKPGPEELMQSLKNHNFIYLTDFTRRDQIERFVTGNAKGTKPIPDQGTPVTEAYDADVGRDWGVQFFDAFRIADWQHTYAVMAGNGNGIHQTDNNSEKDLNLYWSSEKDLPGGKGPYKHGIKFYGYHQKGVRNFIKADGTDSEDFDRIRYGVGMKALGKLGGYKQRFAVDLMYADGMVLQSAVTSCTDCPYGGQIQIAAEEGNKARGTTIDYGFYLNKKWQFDARWSRNNLLYETAANTKWSPSDERIITEFAVGTNYHISPKTRLTLNYVFRDSEAPNAVEHSNANIAEVKTQNAENATSTVGDVLGLRIMHFF</sequence>
<feature type="chain" id="PRO_5011706378" description="Porin" evidence="1">
    <location>
        <begin position="24"/>
        <end position="480"/>
    </location>
</feature>
<dbReference type="Proteomes" id="UP000199648">
    <property type="component" value="Unassembled WGS sequence"/>
</dbReference>
<dbReference type="Gene3D" id="2.40.160.10">
    <property type="entry name" value="Porin"/>
    <property type="match status" value="1"/>
</dbReference>
<proteinExistence type="predicted"/>
<dbReference type="RefSeq" id="WP_092993491.1">
    <property type="nucleotide sequence ID" value="NZ_FMWD01000003.1"/>
</dbReference>
<protein>
    <recommendedName>
        <fullName evidence="4">Porin</fullName>
    </recommendedName>
</protein>
<name>A0A1G5PZX7_9GAMM</name>
<keyword evidence="3" id="KW-1185">Reference proteome</keyword>
<dbReference type="AlphaFoldDB" id="A0A1G5PZX7"/>
<evidence type="ECO:0000256" key="1">
    <source>
        <dbReference type="SAM" id="SignalP"/>
    </source>
</evidence>
<keyword evidence="1" id="KW-0732">Signal</keyword>
<dbReference type="OrthoDB" id="5291529at2"/>
<reference evidence="2 3" key="1">
    <citation type="submission" date="2016-10" db="EMBL/GenBank/DDBJ databases">
        <authorList>
            <person name="de Groot N.N."/>
        </authorList>
    </citation>
    <scope>NUCLEOTIDE SEQUENCE [LARGE SCALE GENOMIC DNA]</scope>
    <source>
        <strain evidence="2 3">HLD2</strain>
    </source>
</reference>
<dbReference type="InterPro" id="IPR023614">
    <property type="entry name" value="Porin_dom_sf"/>
</dbReference>
<evidence type="ECO:0008006" key="4">
    <source>
        <dbReference type="Google" id="ProtNLM"/>
    </source>
</evidence>
<evidence type="ECO:0000313" key="3">
    <source>
        <dbReference type="Proteomes" id="UP000199648"/>
    </source>
</evidence>